<dbReference type="Proteomes" id="UP000218831">
    <property type="component" value="Unassembled WGS sequence"/>
</dbReference>
<dbReference type="AlphaFoldDB" id="A0A2A2G894"/>
<feature type="signal peptide" evidence="1">
    <location>
        <begin position="1"/>
        <end position="17"/>
    </location>
</feature>
<reference evidence="3 4" key="1">
    <citation type="submission" date="2017-08" db="EMBL/GenBank/DDBJ databases">
        <title>Aliifodinibius alkalisoli sp. nov., isolated from saline alkaline soil.</title>
        <authorList>
            <person name="Liu D."/>
            <person name="Zhang G."/>
        </authorList>
    </citation>
    <scope>NUCLEOTIDE SEQUENCE [LARGE SCALE GENOMIC DNA]</scope>
    <source>
        <strain evidence="3 4">WN023</strain>
    </source>
</reference>
<dbReference type="InterPro" id="IPR045916">
    <property type="entry name" value="DUF5777"/>
</dbReference>
<name>A0A2A2G894_9BACT</name>
<evidence type="ECO:0000313" key="3">
    <source>
        <dbReference type="EMBL" id="PAU93831.1"/>
    </source>
</evidence>
<sequence length="274" mass="30865">MLLVPIILLLFSMQSIAQMERKRAETVEPVETFWSPTLISQATTEHLPAGNLNVTIMHSFGIATTNPIQNFFGLDNVQNVRLGLDYGLTDHWSVGIGRSSLFNVVDLRTKYALMRQNTDGSKPISISLKGDLGIVTQENRQPFKDDISTFTSAIISKKVSEQIRLQLTPMYGYFGSVNGGDNNHLVSVGMGTQINLSERFAFMAEYYPMIGEKNPNTNNAFSLGLNIQTGGHVFQLFFASTRWHLEQYTMAQNREQFWTGDFRFGFNVNRIFGL</sequence>
<proteinExistence type="predicted"/>
<protein>
    <recommendedName>
        <fullName evidence="2">DUF5777 domain-containing protein</fullName>
    </recommendedName>
</protein>
<keyword evidence="1" id="KW-0732">Signal</keyword>
<evidence type="ECO:0000259" key="2">
    <source>
        <dbReference type="Pfam" id="PF19089"/>
    </source>
</evidence>
<evidence type="ECO:0000313" key="4">
    <source>
        <dbReference type="Proteomes" id="UP000218831"/>
    </source>
</evidence>
<accession>A0A2A2G894</accession>
<organism evidence="3 4">
    <name type="scientific">Fodinibius salipaludis</name>
    <dbReference type="NCBI Taxonomy" id="2032627"/>
    <lineage>
        <taxon>Bacteria</taxon>
        <taxon>Pseudomonadati</taxon>
        <taxon>Balneolota</taxon>
        <taxon>Balneolia</taxon>
        <taxon>Balneolales</taxon>
        <taxon>Balneolaceae</taxon>
        <taxon>Fodinibius</taxon>
    </lineage>
</organism>
<dbReference type="EMBL" id="NSKE01000006">
    <property type="protein sequence ID" value="PAU93831.1"/>
    <property type="molecule type" value="Genomic_DNA"/>
</dbReference>
<feature type="chain" id="PRO_5013217295" description="DUF5777 domain-containing protein" evidence="1">
    <location>
        <begin position="18"/>
        <end position="274"/>
    </location>
</feature>
<gene>
    <name evidence="3" type="ORF">CK503_09155</name>
</gene>
<comment type="caution">
    <text evidence="3">The sequence shown here is derived from an EMBL/GenBank/DDBJ whole genome shotgun (WGS) entry which is preliminary data.</text>
</comment>
<dbReference type="Pfam" id="PF19089">
    <property type="entry name" value="DUF5777"/>
    <property type="match status" value="1"/>
</dbReference>
<keyword evidence="4" id="KW-1185">Reference proteome</keyword>
<feature type="domain" description="DUF5777" evidence="2">
    <location>
        <begin position="33"/>
        <end position="272"/>
    </location>
</feature>
<evidence type="ECO:0000256" key="1">
    <source>
        <dbReference type="SAM" id="SignalP"/>
    </source>
</evidence>